<dbReference type="Proteomes" id="UP001138802">
    <property type="component" value="Unassembled WGS sequence"/>
</dbReference>
<dbReference type="Pfam" id="PF25861">
    <property type="entry name" value="PglZ_2nd"/>
    <property type="match status" value="1"/>
</dbReference>
<evidence type="ECO:0000256" key="1">
    <source>
        <dbReference type="SAM" id="MobiDB-lite"/>
    </source>
</evidence>
<dbReference type="InterPro" id="IPR058880">
    <property type="entry name" value="PglZ_N"/>
</dbReference>
<feature type="domain" description="Alkaline phosphatase-like protein PglZ C-terminal" evidence="4">
    <location>
        <begin position="816"/>
        <end position="916"/>
    </location>
</feature>
<dbReference type="AlphaFoldDB" id="A0A9X1BAS2"/>
<evidence type="ECO:0000259" key="4">
    <source>
        <dbReference type="Pfam" id="PF25863"/>
    </source>
</evidence>
<dbReference type="RefSeq" id="WP_200389031.1">
    <property type="nucleotide sequence ID" value="NZ_NRSD01000021.1"/>
</dbReference>
<organism evidence="5 6">
    <name type="scientific">Thiocapsa imhoffii</name>
    <dbReference type="NCBI Taxonomy" id="382777"/>
    <lineage>
        <taxon>Bacteria</taxon>
        <taxon>Pseudomonadati</taxon>
        <taxon>Pseudomonadota</taxon>
        <taxon>Gammaproteobacteria</taxon>
        <taxon>Chromatiales</taxon>
        <taxon>Chromatiaceae</taxon>
        <taxon>Thiocapsa</taxon>
    </lineage>
</organism>
<evidence type="ECO:0008006" key="7">
    <source>
        <dbReference type="Google" id="ProtNLM"/>
    </source>
</evidence>
<feature type="domain" description="Alkaline phosphatase-like protein PglZ second" evidence="2">
    <location>
        <begin position="198"/>
        <end position="344"/>
    </location>
</feature>
<evidence type="ECO:0000259" key="2">
    <source>
        <dbReference type="Pfam" id="PF25861"/>
    </source>
</evidence>
<dbReference type="Pfam" id="PF25863">
    <property type="entry name" value="PglZ_C"/>
    <property type="match status" value="1"/>
</dbReference>
<comment type="caution">
    <text evidence="5">The sequence shown here is derived from an EMBL/GenBank/DDBJ whole genome shotgun (WGS) entry which is preliminary data.</text>
</comment>
<evidence type="ECO:0000313" key="5">
    <source>
        <dbReference type="EMBL" id="MBK1646221.1"/>
    </source>
</evidence>
<dbReference type="NCBIfam" id="NF033446">
    <property type="entry name" value="BREX_PglZ_2"/>
    <property type="match status" value="1"/>
</dbReference>
<evidence type="ECO:0000259" key="3">
    <source>
        <dbReference type="Pfam" id="PF25862"/>
    </source>
</evidence>
<feature type="domain" description="Alkaline phosphatase-like protein PglZ N-terminal" evidence="3">
    <location>
        <begin position="60"/>
        <end position="122"/>
    </location>
</feature>
<gene>
    <name evidence="5" type="ORF">CKO25_16520</name>
</gene>
<proteinExistence type="predicted"/>
<dbReference type="InterPro" id="IPR047992">
    <property type="entry name" value="BREX_PglZ"/>
</dbReference>
<evidence type="ECO:0000313" key="6">
    <source>
        <dbReference type="Proteomes" id="UP001138802"/>
    </source>
</evidence>
<reference evidence="5 6" key="1">
    <citation type="journal article" date="2020" name="Microorganisms">
        <title>Osmotic Adaptation and Compatible Solute Biosynthesis of Phototrophic Bacteria as Revealed from Genome Analyses.</title>
        <authorList>
            <person name="Imhoff J.F."/>
            <person name="Rahn T."/>
            <person name="Kunzel S."/>
            <person name="Keller A."/>
            <person name="Neulinger S.C."/>
        </authorList>
    </citation>
    <scope>NUCLEOTIDE SEQUENCE [LARGE SCALE GENOMIC DNA]</scope>
    <source>
        <strain evidence="5 6">DSM 21303</strain>
    </source>
</reference>
<dbReference type="EMBL" id="NRSD01000021">
    <property type="protein sequence ID" value="MBK1646221.1"/>
    <property type="molecule type" value="Genomic_DNA"/>
</dbReference>
<dbReference type="InterPro" id="IPR058882">
    <property type="entry name" value="PglZ_C"/>
</dbReference>
<dbReference type="Pfam" id="PF08665">
    <property type="entry name" value="PglZ"/>
    <property type="match status" value="1"/>
</dbReference>
<accession>A0A9X1BAS2</accession>
<sequence length="918" mass="100020">MTDSTPTPLTHPSRVGTRPPAASGGRGKALEQVPNAVLTQVQAILAKDAAADCIALLWPDPLPAGELHRIIADTPLRLVSCVSELAMRELLVTHQPGAVRLVMVTPLDETRLAKDVLARLWGCEPKRISPWRTLEQLLRVRQIDPRLLGKAERWMAEALVDGYERYRGRLRFGEVLDLDLAWRALALAWLDFASETLDLEALLDWSLSPAAAAAVAALPTAVAEHLEEWLRPRLGTVTELVLSLWRAGAASDMVAFGLVCTVLYREDLRPDQALFQGRGRLSERLLGGARIPDRVFQDYGRATVETLQRHAGPGPQAPAVADACARAEQILASLDLLALAEGSDWLPAAFGQRLDRLAATLKATLTGKPLDPALDTLLALRRHQLAAVREEQLATAALALRMCRWLRTDDVAPRSVTEAIREYVTNGADVDWARSRLWLGDAHDGLSRVYATLMSQARARRERFNQHFAESLPAIARGDQSDPGFQPIERALAHWVAPLAKQQPVLVLVLDGMSHAVYRELTQDLLGYGWVELQPVDQTGPCCLLAALPTLTHVSRFALLSGTLGEGTATNESKAFAAHPSLQRVATKQPPLLLHKAALQQPGSGALADGVRDVLAGHEHRVVGAVINAVDDQLSSGAQVSVRWSLDTIGLLPQILEAVRESGRLLILTSDHGHVLEHDLRMMPSSGESQRCKPATDPVAEGEVRVAGARVVAPGQTIILPWSEQIRYGAKKMGYHGGGSPQEVLVPFGVYRYAGDAGVLTGWREVPRQTPPWWRLVSERPEDAPTPPPPTAARRDRHTPDLFATLTTPVPPAGDERDWIAQLLASPVYARMQARAGRVRISDAQLRQLLTGLEQAGGQQMAAAVAQGLELPELRLHGLLAGVQKLLNVDGYPVLAIDRASKTVRLDLVSLKNQFELH</sequence>
<dbReference type="Pfam" id="PF25862">
    <property type="entry name" value="PglZ_1st"/>
    <property type="match status" value="1"/>
</dbReference>
<dbReference type="InterPro" id="IPR058881">
    <property type="entry name" value="PglZ_2nd"/>
</dbReference>
<keyword evidence="6" id="KW-1185">Reference proteome</keyword>
<feature type="compositionally biased region" description="Polar residues" evidence="1">
    <location>
        <begin position="1"/>
        <end position="10"/>
    </location>
</feature>
<protein>
    <recommendedName>
        <fullName evidence="7">BREX-2 system phosphatase PglZ</fullName>
    </recommendedName>
</protein>
<name>A0A9X1BAS2_9GAMM</name>
<feature type="region of interest" description="Disordered" evidence="1">
    <location>
        <begin position="1"/>
        <end position="28"/>
    </location>
</feature>